<dbReference type="GO" id="GO:0005737">
    <property type="term" value="C:cytoplasm"/>
    <property type="evidence" value="ECO:0007669"/>
    <property type="project" value="TreeGrafter"/>
</dbReference>
<dbReference type="SUPFAM" id="SSF51905">
    <property type="entry name" value="FAD/NAD(P)-binding domain"/>
    <property type="match status" value="1"/>
</dbReference>
<feature type="domain" description="FAD dependent oxidoreductase" evidence="1">
    <location>
        <begin position="62"/>
        <end position="470"/>
    </location>
</feature>
<comment type="caution">
    <text evidence="2">The sequence shown here is derived from an EMBL/GenBank/DDBJ whole genome shotgun (WGS) entry which is preliminary data.</text>
</comment>
<keyword evidence="3" id="KW-1185">Reference proteome</keyword>
<evidence type="ECO:0000313" key="3">
    <source>
        <dbReference type="Proteomes" id="UP000703269"/>
    </source>
</evidence>
<dbReference type="OrthoDB" id="429143at2759"/>
<accession>A0A9P3GSI9</accession>
<gene>
    <name evidence="2" type="ORF">PsYK624_148330</name>
</gene>
<name>A0A9P3GSI9_9APHY</name>
<dbReference type="PANTHER" id="PTHR13847:SF260">
    <property type="entry name" value="FAD DEPENDENT OXIDOREDUCTASE DOMAIN-CONTAINING PROTEIN"/>
    <property type="match status" value="1"/>
</dbReference>
<dbReference type="Proteomes" id="UP000703269">
    <property type="component" value="Unassembled WGS sequence"/>
</dbReference>
<dbReference type="AlphaFoldDB" id="A0A9P3GSI9"/>
<dbReference type="Gene3D" id="3.30.9.10">
    <property type="entry name" value="D-Amino Acid Oxidase, subunit A, domain 2"/>
    <property type="match status" value="1"/>
</dbReference>
<dbReference type="Gene3D" id="3.50.50.60">
    <property type="entry name" value="FAD/NAD(P)-binding domain"/>
    <property type="match status" value="1"/>
</dbReference>
<dbReference type="EMBL" id="BPQB01000091">
    <property type="protein sequence ID" value="GJE98599.1"/>
    <property type="molecule type" value="Genomic_DNA"/>
</dbReference>
<proteinExistence type="predicted"/>
<reference evidence="2 3" key="1">
    <citation type="submission" date="2021-08" db="EMBL/GenBank/DDBJ databases">
        <title>Draft Genome Sequence of Phanerochaete sordida strain YK-624.</title>
        <authorList>
            <person name="Mori T."/>
            <person name="Dohra H."/>
            <person name="Suzuki T."/>
            <person name="Kawagishi H."/>
            <person name="Hirai H."/>
        </authorList>
    </citation>
    <scope>NUCLEOTIDE SEQUENCE [LARGE SCALE GENOMIC DNA]</scope>
    <source>
        <strain evidence="2 3">YK-624</strain>
    </source>
</reference>
<organism evidence="2 3">
    <name type="scientific">Phanerochaete sordida</name>
    <dbReference type="NCBI Taxonomy" id="48140"/>
    <lineage>
        <taxon>Eukaryota</taxon>
        <taxon>Fungi</taxon>
        <taxon>Dikarya</taxon>
        <taxon>Basidiomycota</taxon>
        <taxon>Agaricomycotina</taxon>
        <taxon>Agaricomycetes</taxon>
        <taxon>Polyporales</taxon>
        <taxon>Phanerochaetaceae</taxon>
        <taxon>Phanerochaete</taxon>
    </lineage>
</organism>
<dbReference type="InterPro" id="IPR006076">
    <property type="entry name" value="FAD-dep_OxRdtase"/>
</dbReference>
<dbReference type="InterPro" id="IPR036188">
    <property type="entry name" value="FAD/NAD-bd_sf"/>
</dbReference>
<evidence type="ECO:0000259" key="1">
    <source>
        <dbReference type="Pfam" id="PF01266"/>
    </source>
</evidence>
<evidence type="ECO:0000313" key="2">
    <source>
        <dbReference type="EMBL" id="GJE98599.1"/>
    </source>
</evidence>
<dbReference type="PANTHER" id="PTHR13847">
    <property type="entry name" value="SARCOSINE DEHYDROGENASE-RELATED"/>
    <property type="match status" value="1"/>
</dbReference>
<dbReference type="Pfam" id="PF01266">
    <property type="entry name" value="DAO"/>
    <property type="match status" value="1"/>
</dbReference>
<protein>
    <submittedName>
        <fullName evidence="2">FAD dependent oxidoreductase</fullName>
    </submittedName>
</protein>
<sequence>MSELPVPLNVRAEHQVVFERPTSAPPPTLPVANGTQSFWLRNPNVFPPPTYGSDGPLTRDADICIIGSGITGVSAAYHLAQAFSHDQTRSQPVSAVVLEAREFCSGATGRNGGHLTAYAYNGFRWLRQLYGEDEAVRGLAIERYTAAEVFRILKENAKVEHVDFVPGGRVILLFTAQEHDSARADYDAAKEAGIDLSDVEWLSREEVKARFGAAYPAVVIPGNNLWPLKLVSVLYNLAANATDNFNVSLHTRTPVTSISASEPSASRRWSLQTPRGTIQCSYVLHATNAYTAHLLPWMHGPDGIVPTRGQVIAVRANTPDALGRAGFVGNDGLEYWFPRQNPELTRQTGESAANATTSGQLILLGGGREATKDRGFEFYQADDSEVNPEVGAVLRRFLPVVFPGKFDEDSEVEMEWTGVMGYTKSHEPFVGPVIDPHDPDSRRKYEGQYISAGYTGHGMPRAFACAEAVAGMIRADMTRERWQPPQWFPTHYLTTQDV</sequence>